<dbReference type="PROSITE" id="PS51257">
    <property type="entry name" value="PROKAR_LIPOPROTEIN"/>
    <property type="match status" value="1"/>
</dbReference>
<keyword evidence="4" id="KW-1185">Reference proteome</keyword>
<evidence type="ECO:0000256" key="1">
    <source>
        <dbReference type="SAM" id="MobiDB-lite"/>
    </source>
</evidence>
<evidence type="ECO:0000313" key="4">
    <source>
        <dbReference type="Proteomes" id="UP001597459"/>
    </source>
</evidence>
<organism evidence="3 4">
    <name type="scientific">Aquimarina hainanensis</name>
    <dbReference type="NCBI Taxonomy" id="1578017"/>
    <lineage>
        <taxon>Bacteria</taxon>
        <taxon>Pseudomonadati</taxon>
        <taxon>Bacteroidota</taxon>
        <taxon>Flavobacteriia</taxon>
        <taxon>Flavobacteriales</taxon>
        <taxon>Flavobacteriaceae</taxon>
        <taxon>Aquimarina</taxon>
    </lineage>
</organism>
<gene>
    <name evidence="3" type="ORF">ACFSTE_18470</name>
</gene>
<dbReference type="EMBL" id="JBHULX010000039">
    <property type="protein sequence ID" value="MFD2592829.1"/>
    <property type="molecule type" value="Genomic_DNA"/>
</dbReference>
<feature type="chain" id="PRO_5046519623" description="Lipoprotein" evidence="2">
    <location>
        <begin position="25"/>
        <end position="139"/>
    </location>
</feature>
<feature type="signal peptide" evidence="2">
    <location>
        <begin position="1"/>
        <end position="24"/>
    </location>
</feature>
<accession>A0ABW5ND96</accession>
<evidence type="ECO:0000313" key="3">
    <source>
        <dbReference type="EMBL" id="MFD2592829.1"/>
    </source>
</evidence>
<evidence type="ECO:0000256" key="2">
    <source>
        <dbReference type="SAM" id="SignalP"/>
    </source>
</evidence>
<proteinExistence type="predicted"/>
<reference evidence="4" key="1">
    <citation type="journal article" date="2019" name="Int. J. Syst. Evol. Microbiol.">
        <title>The Global Catalogue of Microorganisms (GCM) 10K type strain sequencing project: providing services to taxonomists for standard genome sequencing and annotation.</title>
        <authorList>
            <consortium name="The Broad Institute Genomics Platform"/>
            <consortium name="The Broad Institute Genome Sequencing Center for Infectious Disease"/>
            <person name="Wu L."/>
            <person name="Ma J."/>
        </authorList>
    </citation>
    <scope>NUCLEOTIDE SEQUENCE [LARGE SCALE GENOMIC DNA]</scope>
    <source>
        <strain evidence="4">KCTC 42423</strain>
    </source>
</reference>
<dbReference type="RefSeq" id="WP_176030188.1">
    <property type="nucleotide sequence ID" value="NZ_JBHSJV010000001.1"/>
</dbReference>
<keyword evidence="2" id="KW-0732">Signal</keyword>
<protein>
    <recommendedName>
        <fullName evidence="5">Lipoprotein</fullName>
    </recommendedName>
</protein>
<evidence type="ECO:0008006" key="5">
    <source>
        <dbReference type="Google" id="ProtNLM"/>
    </source>
</evidence>
<name>A0ABW5ND96_9FLAO</name>
<comment type="caution">
    <text evidence="3">The sequence shown here is derived from an EMBL/GenBank/DDBJ whole genome shotgun (WGS) entry which is preliminary data.</text>
</comment>
<feature type="region of interest" description="Disordered" evidence="1">
    <location>
        <begin position="23"/>
        <end position="57"/>
    </location>
</feature>
<sequence>MKKTVLNLALIVAVVFATSCKNEAKTENADTTTEKVEETKEEKKEEKKEETAATNVPSFSNEKVQEYVKAYEAYIAEYRKAAESKNVTALGALGEKGQELATKSQELTANLSGDDVQKFTEYMMAKGKELQELSNKFSE</sequence>
<feature type="compositionally biased region" description="Basic and acidic residues" evidence="1">
    <location>
        <begin position="23"/>
        <end position="51"/>
    </location>
</feature>
<dbReference type="Proteomes" id="UP001597459">
    <property type="component" value="Unassembled WGS sequence"/>
</dbReference>